<feature type="active site" description="Proton acceptor" evidence="15">
    <location>
        <position position="59"/>
    </location>
</feature>
<keyword evidence="18" id="KW-0479">Metal-binding</keyword>
<feature type="binding site" evidence="18">
    <location>
        <position position="18"/>
    </location>
    <ligand>
        <name>a divalent metal cation</name>
        <dbReference type="ChEBI" id="CHEBI:60240"/>
    </ligand>
</feature>
<sequence length="112" mass="12120">MKSFRYAVNGFVIALKGEFNLRIHAVATLFVLTAGIYFDLPLVEWILLCLAIALVIISELVNTAIEYLCDVVSPQKNPQIGKVKDVAAAAVLFASLIALTVGLLVFLPKISS</sequence>
<reference evidence="20 21" key="1">
    <citation type="submission" date="2019-03" db="EMBL/GenBank/DDBJ databases">
        <title>Genomic Encyclopedia of Type Strains, Phase III (KMG-III): the genomes of soil and plant-associated and newly described type strains.</title>
        <authorList>
            <person name="Whitman W."/>
        </authorList>
    </citation>
    <scope>NUCLEOTIDE SEQUENCE [LARGE SCALE GENOMIC DNA]</scope>
    <source>
        <strain evidence="20 21">CGMCC 1.12801</strain>
    </source>
</reference>
<evidence type="ECO:0000256" key="19">
    <source>
        <dbReference type="SAM" id="Phobius"/>
    </source>
</evidence>
<protein>
    <submittedName>
        <fullName evidence="20">Undecaprenol kinase</fullName>
    </submittedName>
</protein>
<evidence type="ECO:0000256" key="2">
    <source>
        <dbReference type="ARBA" id="ARBA00005967"/>
    </source>
</evidence>
<comment type="cofactor">
    <cofactor evidence="18">
        <name>Mg(2+)</name>
        <dbReference type="ChEBI" id="CHEBI:18420"/>
    </cofactor>
    <text evidence="18">Mn(2+), Zn(2+), Cd(2+) and Co(2+) support activity to lesser extents.</text>
</comment>
<dbReference type="GO" id="GO:0008654">
    <property type="term" value="P:phospholipid biosynthetic process"/>
    <property type="evidence" value="ECO:0007669"/>
    <property type="project" value="UniProtKB-KW"/>
</dbReference>
<evidence type="ECO:0000256" key="18">
    <source>
        <dbReference type="PIRSR" id="PIRSR600829-4"/>
    </source>
</evidence>
<dbReference type="EMBL" id="SNZV01000007">
    <property type="protein sequence ID" value="TDS11661.1"/>
    <property type="molecule type" value="Genomic_DNA"/>
</dbReference>
<feature type="transmembrane region" description="Helical" evidence="19">
    <location>
        <begin position="45"/>
        <end position="65"/>
    </location>
</feature>
<keyword evidence="21" id="KW-1185">Reference proteome</keyword>
<dbReference type="GO" id="GO:0005524">
    <property type="term" value="F:ATP binding"/>
    <property type="evidence" value="ECO:0007669"/>
    <property type="project" value="UniProtKB-KW"/>
</dbReference>
<dbReference type="Proteomes" id="UP000294752">
    <property type="component" value="Unassembled WGS sequence"/>
</dbReference>
<feature type="binding site" evidence="17">
    <location>
        <position position="6"/>
    </location>
    <ligand>
        <name>ATP</name>
        <dbReference type="ChEBI" id="CHEBI:30616"/>
    </ligand>
</feature>
<keyword evidence="11" id="KW-0443">Lipid metabolism</keyword>
<dbReference type="GO" id="GO:0016301">
    <property type="term" value="F:kinase activity"/>
    <property type="evidence" value="ECO:0007669"/>
    <property type="project" value="UniProtKB-KW"/>
</dbReference>
<evidence type="ECO:0000256" key="4">
    <source>
        <dbReference type="ARBA" id="ARBA00022516"/>
    </source>
</evidence>
<keyword evidence="6 19" id="KW-0812">Transmembrane</keyword>
<evidence type="ECO:0000256" key="7">
    <source>
        <dbReference type="ARBA" id="ARBA00022741"/>
    </source>
</evidence>
<name>A0A4R7CVI2_9SPHI</name>
<dbReference type="InterPro" id="IPR000829">
    <property type="entry name" value="DAGK"/>
</dbReference>
<proteinExistence type="inferred from homology"/>
<dbReference type="InterPro" id="IPR033717">
    <property type="entry name" value="UDPK"/>
</dbReference>
<evidence type="ECO:0000256" key="1">
    <source>
        <dbReference type="ARBA" id="ARBA00004651"/>
    </source>
</evidence>
<gene>
    <name evidence="20" type="ORF">B0I21_1072</name>
</gene>
<keyword evidence="9 17" id="KW-0067">ATP-binding</keyword>
<keyword evidence="18" id="KW-0460">Magnesium</keyword>
<evidence type="ECO:0000313" key="20">
    <source>
        <dbReference type="EMBL" id="TDS11661.1"/>
    </source>
</evidence>
<evidence type="ECO:0000256" key="15">
    <source>
        <dbReference type="PIRSR" id="PIRSR600829-1"/>
    </source>
</evidence>
<evidence type="ECO:0000256" key="9">
    <source>
        <dbReference type="ARBA" id="ARBA00022840"/>
    </source>
</evidence>
<feature type="transmembrane region" description="Helical" evidence="19">
    <location>
        <begin position="21"/>
        <end position="39"/>
    </location>
</feature>
<keyword evidence="3" id="KW-1003">Cell membrane</keyword>
<dbReference type="CDD" id="cd14265">
    <property type="entry name" value="UDPK_IM_like"/>
    <property type="match status" value="1"/>
</dbReference>
<dbReference type="PANTHER" id="PTHR34299:SF1">
    <property type="entry name" value="DIACYLGLYCEROL KINASE"/>
    <property type="match status" value="1"/>
</dbReference>
<feature type="transmembrane region" description="Helical" evidence="19">
    <location>
        <begin position="86"/>
        <end position="107"/>
    </location>
</feature>
<evidence type="ECO:0000256" key="3">
    <source>
        <dbReference type="ARBA" id="ARBA00022475"/>
    </source>
</evidence>
<evidence type="ECO:0000313" key="21">
    <source>
        <dbReference type="Proteomes" id="UP000294752"/>
    </source>
</evidence>
<keyword evidence="4" id="KW-0444">Lipid biosynthesis</keyword>
<keyword evidence="10 19" id="KW-1133">Transmembrane helix</keyword>
<comment type="subcellular location">
    <subcellularLocation>
        <location evidence="1">Cell membrane</location>
        <topology evidence="1">Multi-pass membrane protein</topology>
    </subcellularLocation>
</comment>
<evidence type="ECO:0000256" key="10">
    <source>
        <dbReference type="ARBA" id="ARBA00022989"/>
    </source>
</evidence>
<dbReference type="Gene3D" id="1.10.287.3610">
    <property type="match status" value="1"/>
</dbReference>
<evidence type="ECO:0000256" key="17">
    <source>
        <dbReference type="PIRSR" id="PIRSR600829-3"/>
    </source>
</evidence>
<keyword evidence="7 17" id="KW-0547">Nucleotide-binding</keyword>
<dbReference type="Pfam" id="PF01219">
    <property type="entry name" value="DAGK_prokar"/>
    <property type="match status" value="1"/>
</dbReference>
<keyword evidence="14" id="KW-1208">Phospholipid metabolism</keyword>
<feature type="binding site" evidence="17">
    <location>
        <begin position="84"/>
        <end position="85"/>
    </location>
    <ligand>
        <name>ATP</name>
        <dbReference type="ChEBI" id="CHEBI:30616"/>
    </ligand>
</feature>
<comment type="similarity">
    <text evidence="2">Belongs to the bacterial diacylglycerol kinase family.</text>
</comment>
<keyword evidence="8 20" id="KW-0418">Kinase</keyword>
<evidence type="ECO:0000256" key="11">
    <source>
        <dbReference type="ARBA" id="ARBA00023098"/>
    </source>
</evidence>
<evidence type="ECO:0000256" key="6">
    <source>
        <dbReference type="ARBA" id="ARBA00022692"/>
    </source>
</evidence>
<dbReference type="AlphaFoldDB" id="A0A4R7CVI2"/>
<dbReference type="InterPro" id="IPR036945">
    <property type="entry name" value="DAGK_sf"/>
</dbReference>
<evidence type="ECO:0000256" key="8">
    <source>
        <dbReference type="ARBA" id="ARBA00022777"/>
    </source>
</evidence>
<dbReference type="PANTHER" id="PTHR34299">
    <property type="entry name" value="DIACYLGLYCEROL KINASE"/>
    <property type="match status" value="1"/>
</dbReference>
<feature type="binding site" evidence="17">
    <location>
        <position position="18"/>
    </location>
    <ligand>
        <name>ATP</name>
        <dbReference type="ChEBI" id="CHEBI:30616"/>
    </ligand>
</feature>
<keyword evidence="13" id="KW-0594">Phospholipid biosynthesis</keyword>
<feature type="binding site" evidence="18">
    <location>
        <position position="66"/>
    </location>
    <ligand>
        <name>a divalent metal cation</name>
        <dbReference type="ChEBI" id="CHEBI:60240"/>
    </ligand>
</feature>
<evidence type="ECO:0000256" key="16">
    <source>
        <dbReference type="PIRSR" id="PIRSR600829-2"/>
    </source>
</evidence>
<dbReference type="GO" id="GO:0005886">
    <property type="term" value="C:plasma membrane"/>
    <property type="evidence" value="ECO:0007669"/>
    <property type="project" value="UniProtKB-SubCell"/>
</dbReference>
<keyword evidence="5" id="KW-0808">Transferase</keyword>
<feature type="binding site" evidence="17">
    <location>
        <position position="66"/>
    </location>
    <ligand>
        <name>ATP</name>
        <dbReference type="ChEBI" id="CHEBI:30616"/>
    </ligand>
</feature>
<evidence type="ECO:0000256" key="13">
    <source>
        <dbReference type="ARBA" id="ARBA00023209"/>
    </source>
</evidence>
<organism evidence="20 21">
    <name type="scientific">Sphingobacterium paludis</name>
    <dbReference type="NCBI Taxonomy" id="1476465"/>
    <lineage>
        <taxon>Bacteria</taxon>
        <taxon>Pseudomonadati</taxon>
        <taxon>Bacteroidota</taxon>
        <taxon>Sphingobacteriia</taxon>
        <taxon>Sphingobacteriales</taxon>
        <taxon>Sphingobacteriaceae</taxon>
        <taxon>Sphingobacterium</taxon>
    </lineage>
</organism>
<feature type="binding site" evidence="16">
    <location>
        <position position="59"/>
    </location>
    <ligand>
        <name>substrate</name>
    </ligand>
</feature>
<dbReference type="GO" id="GO:0046872">
    <property type="term" value="F:metal ion binding"/>
    <property type="evidence" value="ECO:0007669"/>
    <property type="project" value="UniProtKB-KW"/>
</dbReference>
<keyword evidence="12 19" id="KW-0472">Membrane</keyword>
<evidence type="ECO:0000256" key="12">
    <source>
        <dbReference type="ARBA" id="ARBA00023136"/>
    </source>
</evidence>
<evidence type="ECO:0000256" key="5">
    <source>
        <dbReference type="ARBA" id="ARBA00022679"/>
    </source>
</evidence>
<evidence type="ECO:0000256" key="14">
    <source>
        <dbReference type="ARBA" id="ARBA00023264"/>
    </source>
</evidence>
<comment type="caution">
    <text evidence="20">The sequence shown here is derived from an EMBL/GenBank/DDBJ whole genome shotgun (WGS) entry which is preliminary data.</text>
</comment>
<accession>A0A4R7CVI2</accession>